<dbReference type="OrthoDB" id="674388at2"/>
<organism evidence="2 3">
    <name type="scientific">Runella aurantiaca</name>
    <dbReference type="NCBI Taxonomy" id="2282308"/>
    <lineage>
        <taxon>Bacteria</taxon>
        <taxon>Pseudomonadati</taxon>
        <taxon>Bacteroidota</taxon>
        <taxon>Cytophagia</taxon>
        <taxon>Cytophagales</taxon>
        <taxon>Spirosomataceae</taxon>
        <taxon>Runella</taxon>
    </lineage>
</organism>
<feature type="chain" id="PRO_5016670249" description="DUF4843 domain-containing protein" evidence="1">
    <location>
        <begin position="23"/>
        <end position="167"/>
    </location>
</feature>
<protein>
    <recommendedName>
        <fullName evidence="4">DUF4843 domain-containing protein</fullName>
    </recommendedName>
</protein>
<comment type="caution">
    <text evidence="2">The sequence shown here is derived from an EMBL/GenBank/DDBJ whole genome shotgun (WGS) entry which is preliminary data.</text>
</comment>
<feature type="signal peptide" evidence="1">
    <location>
        <begin position="1"/>
        <end position="22"/>
    </location>
</feature>
<gene>
    <name evidence="2" type="ORF">DVG78_18415</name>
</gene>
<evidence type="ECO:0008006" key="4">
    <source>
        <dbReference type="Google" id="ProtNLM"/>
    </source>
</evidence>
<evidence type="ECO:0000313" key="2">
    <source>
        <dbReference type="EMBL" id="RDB04414.1"/>
    </source>
</evidence>
<dbReference type="RefSeq" id="WP_114462517.1">
    <property type="nucleotide sequence ID" value="NZ_QPIW01000016.1"/>
</dbReference>
<dbReference type="EMBL" id="QPIW01000016">
    <property type="protein sequence ID" value="RDB04414.1"/>
    <property type="molecule type" value="Genomic_DNA"/>
</dbReference>
<accession>A0A369IB20</accession>
<keyword evidence="1" id="KW-0732">Signal</keyword>
<dbReference type="Proteomes" id="UP000253141">
    <property type="component" value="Unassembled WGS sequence"/>
</dbReference>
<evidence type="ECO:0000256" key="1">
    <source>
        <dbReference type="SAM" id="SignalP"/>
    </source>
</evidence>
<proteinExistence type="predicted"/>
<name>A0A369IB20_9BACT</name>
<keyword evidence="3" id="KW-1185">Reference proteome</keyword>
<dbReference type="AlphaFoldDB" id="A0A369IB20"/>
<evidence type="ECO:0000313" key="3">
    <source>
        <dbReference type="Proteomes" id="UP000253141"/>
    </source>
</evidence>
<sequence>MKHKIIYFFAMGLLTLSLSGCFENPTWTYDSAPVAEFKNPRAGFATQPANNVSNGVSQRTIRQLLTRDSILVQLVGPQQSAPITLGYTIDASKSTAVENVNYRILETKGSVTIPANSSSAYIKYEILPGIAASVPATQNFALVMTLSGNEQVKPSENYKTFTVNIRR</sequence>
<dbReference type="PROSITE" id="PS51257">
    <property type="entry name" value="PROKAR_LIPOPROTEIN"/>
    <property type="match status" value="1"/>
</dbReference>
<reference evidence="2 3" key="1">
    <citation type="submission" date="2018-07" db="EMBL/GenBank/DDBJ databases">
        <title>Genome analysis of Runella aurantiaca.</title>
        <authorList>
            <person name="Yang X."/>
        </authorList>
    </citation>
    <scope>NUCLEOTIDE SEQUENCE [LARGE SCALE GENOMIC DNA]</scope>
    <source>
        <strain evidence="2 3">YX9</strain>
    </source>
</reference>